<keyword evidence="1" id="KW-0472">Membrane</keyword>
<sequence>MDRYFIFSQIVYQICYSNIHAKVSFIGDSTTLFSTNNLMNSIDNIGLVISVYIIIYLIIIGSILVYPSSHSKHLSVKIICQQ</sequence>
<proteinExistence type="predicted"/>
<evidence type="ECO:0000313" key="2">
    <source>
        <dbReference type="EMBL" id="CBI81581.1"/>
    </source>
</evidence>
<dbReference type="AlphaFoldDB" id="E6YXJ3"/>
<evidence type="ECO:0000256" key="1">
    <source>
        <dbReference type="SAM" id="Phobius"/>
    </source>
</evidence>
<keyword evidence="1" id="KW-0812">Transmembrane</keyword>
<gene>
    <name evidence="2" type="ORF">B11C_10055</name>
</gene>
<accession>E6YXJ3</accession>
<feature type="transmembrane region" description="Helical" evidence="1">
    <location>
        <begin position="45"/>
        <end position="66"/>
    </location>
</feature>
<reference evidence="2" key="1">
    <citation type="journal article" date="2011" name="PLoS Genet.">
        <title>Parallel evolution of a type IV secretion system in radiating lineages of the host-restricted bacterial pathogen Bartonella.</title>
        <authorList>
            <person name="Engel P."/>
            <person name="Salzburger W."/>
            <person name="Liesch M."/>
            <person name="Chang C.C."/>
            <person name="Maruyama S."/>
            <person name="Lanz C."/>
            <person name="Calteau A."/>
            <person name="Lajus A."/>
            <person name="Medigue C."/>
            <person name="Schuster S.C."/>
            <person name="Dehio C."/>
        </authorList>
    </citation>
    <scope>NUCLEOTIDE SEQUENCE</scope>
    <source>
        <strain evidence="2">R1</strain>
    </source>
</reference>
<dbReference type="EMBL" id="FN645506">
    <property type="protein sequence ID" value="CBI81581.1"/>
    <property type="molecule type" value="Genomic_DNA"/>
</dbReference>
<organism evidence="2">
    <name type="scientific">Bartonella schoenbuchensis (strain DSM 13525 / NCTC 13165 / R1)</name>
    <dbReference type="NCBI Taxonomy" id="687861"/>
    <lineage>
        <taxon>Bacteria</taxon>
        <taxon>Pseudomonadati</taxon>
        <taxon>Pseudomonadota</taxon>
        <taxon>Alphaproteobacteria</taxon>
        <taxon>Hyphomicrobiales</taxon>
        <taxon>Bartonellaceae</taxon>
        <taxon>Bartonella</taxon>
    </lineage>
</organism>
<keyword evidence="1" id="KW-1133">Transmembrane helix</keyword>
<protein>
    <submittedName>
        <fullName evidence="2">Uncharacterized protein</fullName>
    </submittedName>
</protein>
<name>E6YXJ3_BARSR</name>